<dbReference type="AlphaFoldDB" id="A0A5K1FJ90"/>
<evidence type="ECO:0000313" key="1">
    <source>
        <dbReference type="EMBL" id="VVW64623.1"/>
    </source>
</evidence>
<name>A0A5K1FJ90_9MAGN</name>
<accession>A0A5K1FJ90</accession>
<dbReference type="EMBL" id="LR721786">
    <property type="protein sequence ID" value="VVW64623.1"/>
    <property type="molecule type" value="Genomic_DNA"/>
</dbReference>
<organism evidence="1">
    <name type="scientific">Nymphaea colorata</name>
    <name type="common">pocket water lily</name>
    <dbReference type="NCBI Taxonomy" id="210225"/>
    <lineage>
        <taxon>Eukaryota</taxon>
        <taxon>Viridiplantae</taxon>
        <taxon>Streptophyta</taxon>
        <taxon>Embryophyta</taxon>
        <taxon>Tracheophyta</taxon>
        <taxon>Spermatophyta</taxon>
        <taxon>Magnoliopsida</taxon>
        <taxon>Nymphaeales</taxon>
        <taxon>Nymphaeaceae</taxon>
        <taxon>Nymphaea</taxon>
    </lineage>
</organism>
<gene>
    <name evidence="1" type="ORF">NYM_LOCUS24901</name>
</gene>
<protein>
    <submittedName>
        <fullName evidence="1">Uncharacterized protein</fullName>
    </submittedName>
</protein>
<sequence>MLKPRRHSLRALAKEICMSLKKLQSCPNLTLQIHVLQVIIKSMSQNIISHPFGMVG</sequence>
<proteinExistence type="predicted"/>
<reference evidence="1" key="1">
    <citation type="submission" date="2019-09" db="EMBL/GenBank/DDBJ databases">
        <authorList>
            <person name="Zhang L."/>
        </authorList>
    </citation>
    <scope>NUCLEOTIDE SEQUENCE</scope>
</reference>